<name>A0A1A0CEA7_ACEPA</name>
<proteinExistence type="predicted"/>
<protein>
    <submittedName>
        <fullName evidence="1">Uncharacterized protein</fullName>
    </submittedName>
</protein>
<dbReference type="OrthoDB" id="7224997at2"/>
<evidence type="ECO:0000313" key="1">
    <source>
        <dbReference type="EMBL" id="OAZ61294.1"/>
    </source>
</evidence>
<gene>
    <name evidence="1" type="ORF">SRCM100623_02797</name>
</gene>
<dbReference type="AlphaFoldDB" id="A0A1A0CEA7"/>
<sequence>MSRHKNAKSARRFFRRRPLNVRALRESARVQPDLSMQSRVSSGFTWCAPRKAIRQTRQYNG</sequence>
<reference evidence="1 2" key="1">
    <citation type="submission" date="2016-05" db="EMBL/GenBank/DDBJ databases">
        <title>Genome sequencing of Acetobacter pasteurianus strain SRCM100623.</title>
        <authorList>
            <person name="Song Y.R."/>
        </authorList>
    </citation>
    <scope>NUCLEOTIDE SEQUENCE [LARGE SCALE GENOMIC DNA]</scope>
    <source>
        <strain evidence="1 2">SRCM100623</strain>
    </source>
</reference>
<dbReference type="Proteomes" id="UP000093796">
    <property type="component" value="Unassembled WGS sequence"/>
</dbReference>
<dbReference type="PATRIC" id="fig|438.15.peg.3090"/>
<evidence type="ECO:0000313" key="2">
    <source>
        <dbReference type="Proteomes" id="UP000093796"/>
    </source>
</evidence>
<dbReference type="RefSeq" id="WP_064776469.1">
    <property type="nucleotide sequence ID" value="NZ_LYUD01000156.1"/>
</dbReference>
<dbReference type="EMBL" id="LYUD01000156">
    <property type="protein sequence ID" value="OAZ61294.1"/>
    <property type="molecule type" value="Genomic_DNA"/>
</dbReference>
<accession>A0A1A0CEA7</accession>
<organism evidence="1 2">
    <name type="scientific">Acetobacter pasteurianus</name>
    <name type="common">Acetobacter turbidans</name>
    <dbReference type="NCBI Taxonomy" id="438"/>
    <lineage>
        <taxon>Bacteria</taxon>
        <taxon>Pseudomonadati</taxon>
        <taxon>Pseudomonadota</taxon>
        <taxon>Alphaproteobacteria</taxon>
        <taxon>Acetobacterales</taxon>
        <taxon>Acetobacteraceae</taxon>
        <taxon>Acetobacter</taxon>
    </lineage>
</organism>
<comment type="caution">
    <text evidence="1">The sequence shown here is derived from an EMBL/GenBank/DDBJ whole genome shotgun (WGS) entry which is preliminary data.</text>
</comment>